<organism evidence="1 2">
    <name type="scientific">Prorocentrum cordatum</name>
    <dbReference type="NCBI Taxonomy" id="2364126"/>
    <lineage>
        <taxon>Eukaryota</taxon>
        <taxon>Sar</taxon>
        <taxon>Alveolata</taxon>
        <taxon>Dinophyceae</taxon>
        <taxon>Prorocentrales</taxon>
        <taxon>Prorocentraceae</taxon>
        <taxon>Prorocentrum</taxon>
    </lineage>
</organism>
<reference evidence="1" key="1">
    <citation type="submission" date="2023-10" db="EMBL/GenBank/DDBJ databases">
        <authorList>
            <person name="Chen Y."/>
            <person name="Shah S."/>
            <person name="Dougan E. K."/>
            <person name="Thang M."/>
            <person name="Chan C."/>
        </authorList>
    </citation>
    <scope>NUCLEOTIDE SEQUENCE [LARGE SCALE GENOMIC DNA]</scope>
</reference>
<dbReference type="EMBL" id="CAUYUJ010017820">
    <property type="protein sequence ID" value="CAK0878171.1"/>
    <property type="molecule type" value="Genomic_DNA"/>
</dbReference>
<protein>
    <submittedName>
        <fullName evidence="1">Uncharacterized protein</fullName>
    </submittedName>
</protein>
<evidence type="ECO:0000313" key="2">
    <source>
        <dbReference type="Proteomes" id="UP001189429"/>
    </source>
</evidence>
<accession>A0ABN9W0D2</accession>
<evidence type="ECO:0000313" key="1">
    <source>
        <dbReference type="EMBL" id="CAK0878171.1"/>
    </source>
</evidence>
<sequence length="309" mass="33969">MEILGTRLDHSGSTRESMDHRLHKAAANYGANWSRPHNPLATWAKKFTAHSRGPVTSAIYDSGTWKLAEGQLKELKAWENTNLRKNIPASRVMGGRTQLAPDDQLSFERAALRLQFVTWDGWALGLHCWCEEMRTAATPELRAAARQAWTARQGLEEPVPGDRLPLTLAVQIIIWQPLLPVCTSETCQTAMYARVLQIQLLLSVRQPCLQCHFFIDKESCSEMGATKLKLGGPVPPAEVVPGCTEVCDMIKSMKDRVLDEGRHGHIRLRGGCQVRLRVGKRQADGRTSGGSGAALVGGADIKSPSDLAC</sequence>
<dbReference type="Proteomes" id="UP001189429">
    <property type="component" value="Unassembled WGS sequence"/>
</dbReference>
<comment type="caution">
    <text evidence="1">The sequence shown here is derived from an EMBL/GenBank/DDBJ whole genome shotgun (WGS) entry which is preliminary data.</text>
</comment>
<gene>
    <name evidence="1" type="ORF">PCOR1329_LOCUS62024</name>
</gene>
<proteinExistence type="predicted"/>
<keyword evidence="2" id="KW-1185">Reference proteome</keyword>
<name>A0ABN9W0D2_9DINO</name>